<evidence type="ECO:0008006" key="4">
    <source>
        <dbReference type="Google" id="ProtNLM"/>
    </source>
</evidence>
<dbReference type="AlphaFoldDB" id="A0A4Z0GSA2"/>
<protein>
    <recommendedName>
        <fullName evidence="4">Sugar specific permease</fullName>
    </recommendedName>
</protein>
<feature type="transmembrane region" description="Helical" evidence="1">
    <location>
        <begin position="37"/>
        <end position="58"/>
    </location>
</feature>
<evidence type="ECO:0000256" key="1">
    <source>
        <dbReference type="SAM" id="Phobius"/>
    </source>
</evidence>
<proteinExistence type="predicted"/>
<evidence type="ECO:0000313" key="3">
    <source>
        <dbReference type="Proteomes" id="UP000298347"/>
    </source>
</evidence>
<accession>A0A4Z0GSA2</accession>
<organism evidence="2 3">
    <name type="scientific">Sporolactobacillus shoreae</name>
    <dbReference type="NCBI Taxonomy" id="1465501"/>
    <lineage>
        <taxon>Bacteria</taxon>
        <taxon>Bacillati</taxon>
        <taxon>Bacillota</taxon>
        <taxon>Bacilli</taxon>
        <taxon>Bacillales</taxon>
        <taxon>Sporolactobacillaceae</taxon>
        <taxon>Sporolactobacillus</taxon>
    </lineage>
</organism>
<keyword evidence="1" id="KW-0472">Membrane</keyword>
<keyword evidence="1" id="KW-0812">Transmembrane</keyword>
<keyword evidence="1" id="KW-1133">Transmembrane helix</keyword>
<dbReference type="OrthoDB" id="1902994at2"/>
<comment type="caution">
    <text evidence="2">The sequence shown here is derived from an EMBL/GenBank/DDBJ whole genome shotgun (WGS) entry which is preliminary data.</text>
</comment>
<dbReference type="InterPro" id="IPR038750">
    <property type="entry name" value="YczE/YyaS-like"/>
</dbReference>
<feature type="transmembrane region" description="Helical" evidence="1">
    <location>
        <begin position="139"/>
        <end position="163"/>
    </location>
</feature>
<name>A0A4Z0GSA2_9BACL</name>
<sequence>MISILVNALGNALTVSLNLGSALWTASSVNLTQLTAIPLDVTLFGFGVAVIFINTIIVHKVEWHRILGNLIFMVPFSYLVGLITQLLLSFGINELPLFVRIILDIAGISLISMGISIYQRVNLILHPVDDLMQIIRFKYFKGNATIAQLVTFAPPVVIIFLCWLDAQQIYAINVGTVFALIFQGTLVGVFDKCVFPALKHQHLFNEPREVKRVHLSGHTQVRN</sequence>
<feature type="transmembrane region" description="Helical" evidence="1">
    <location>
        <begin position="98"/>
        <end position="118"/>
    </location>
</feature>
<dbReference type="Proteomes" id="UP000298347">
    <property type="component" value="Unassembled WGS sequence"/>
</dbReference>
<dbReference type="EMBL" id="SRJD01000005">
    <property type="protein sequence ID" value="TGA99041.1"/>
    <property type="molecule type" value="Genomic_DNA"/>
</dbReference>
<feature type="transmembrane region" description="Helical" evidence="1">
    <location>
        <begin position="169"/>
        <end position="190"/>
    </location>
</feature>
<evidence type="ECO:0000313" key="2">
    <source>
        <dbReference type="EMBL" id="TGA99041.1"/>
    </source>
</evidence>
<dbReference type="Pfam" id="PF19700">
    <property type="entry name" value="DUF6198"/>
    <property type="match status" value="1"/>
</dbReference>
<gene>
    <name evidence="2" type="ORF">E4665_06235</name>
</gene>
<reference evidence="2 3" key="1">
    <citation type="journal article" date="2015" name="Int. J. Syst. Evol. Microbiol.">
        <title>Sporolactobacillus shoreae sp. nov. and Sporolactobacillus spathodeae sp. nov., two spore-forming lactic acid bacteria isolated from tree barks in Thailand.</title>
        <authorList>
            <person name="Thamacharoensuk T."/>
            <person name="Kitahara M."/>
            <person name="Ohkuma M."/>
            <person name="Thongchul N."/>
            <person name="Tanasupawat S."/>
        </authorList>
    </citation>
    <scope>NUCLEOTIDE SEQUENCE [LARGE SCALE GENOMIC DNA]</scope>
    <source>
        <strain evidence="2 3">BK92</strain>
    </source>
</reference>
<keyword evidence="3" id="KW-1185">Reference proteome</keyword>
<feature type="transmembrane region" description="Helical" evidence="1">
    <location>
        <begin position="70"/>
        <end position="92"/>
    </location>
</feature>